<dbReference type="GO" id="GO:0046677">
    <property type="term" value="P:response to antibiotic"/>
    <property type="evidence" value="ECO:0007669"/>
    <property type="project" value="InterPro"/>
</dbReference>
<evidence type="ECO:0000313" key="2">
    <source>
        <dbReference type="Proteomes" id="UP000182054"/>
    </source>
</evidence>
<accession>A0A1I0U8X6</accession>
<dbReference type="Proteomes" id="UP000182054">
    <property type="component" value="Unassembled WGS sequence"/>
</dbReference>
<dbReference type="RefSeq" id="WP_139204003.1">
    <property type="nucleotide sequence ID" value="NZ_FOJN01000015.1"/>
</dbReference>
<organism evidence="1 2">
    <name type="scientific">Rhodococcoides kroppenstedtii</name>
    <dbReference type="NCBI Taxonomy" id="293050"/>
    <lineage>
        <taxon>Bacteria</taxon>
        <taxon>Bacillati</taxon>
        <taxon>Actinomycetota</taxon>
        <taxon>Actinomycetes</taxon>
        <taxon>Mycobacteriales</taxon>
        <taxon>Nocardiaceae</taxon>
        <taxon>Rhodococcoides</taxon>
    </lineage>
</organism>
<protein>
    <recommendedName>
        <fullName evidence="3">Beta-lactamase class A</fullName>
    </recommendedName>
</protein>
<evidence type="ECO:0000313" key="1">
    <source>
        <dbReference type="EMBL" id="SFA60485.1"/>
    </source>
</evidence>
<dbReference type="AlphaFoldDB" id="A0A1I0U8X6"/>
<dbReference type="EMBL" id="FOJN01000015">
    <property type="protein sequence ID" value="SFA60485.1"/>
    <property type="molecule type" value="Genomic_DNA"/>
</dbReference>
<dbReference type="PANTHER" id="PTHR35333:SF3">
    <property type="entry name" value="BETA-LACTAMASE-TYPE TRANSPEPTIDASE FOLD CONTAINING PROTEIN"/>
    <property type="match status" value="1"/>
</dbReference>
<evidence type="ECO:0008006" key="3">
    <source>
        <dbReference type="Google" id="ProtNLM"/>
    </source>
</evidence>
<name>A0A1I0U8X6_9NOCA</name>
<sequence length="323" mass="34558">MTSASTHGFGRQFFAHPIARWALVPIAALAVACGTPSDAVVVTDAPAAEPFPAPDMTPAPDPQSRLQQAVDGAAKRGAVVSIGYLDRQTDTYRGIGDDDPVETASVVKLFVADDLLIRASRGEIDLPDDVRERIAPMLSSSDDDAAQVLWDFAGGSDLVGRVAARYGLGSTTPSDDGIWWNTRTTARDLVSYYDALLDGRGGLSPADRETILTDLERYTPLGTDGYPQTFGIPRALSGESTRGVKQGWMCCVDGRWIHLSTGFVGPDERFVLAVLSREEPWYGASGGRDDTTDTDVVDDDGAKHARITVTGALRILFPDGVID</sequence>
<dbReference type="GO" id="GO:0008800">
    <property type="term" value="F:beta-lactamase activity"/>
    <property type="evidence" value="ECO:0007669"/>
    <property type="project" value="InterPro"/>
</dbReference>
<dbReference type="SUPFAM" id="SSF56601">
    <property type="entry name" value="beta-lactamase/transpeptidase-like"/>
    <property type="match status" value="1"/>
</dbReference>
<dbReference type="InterPro" id="IPR000871">
    <property type="entry name" value="Beta-lactam_class-A"/>
</dbReference>
<dbReference type="PANTHER" id="PTHR35333">
    <property type="entry name" value="BETA-LACTAMASE"/>
    <property type="match status" value="1"/>
</dbReference>
<dbReference type="GO" id="GO:0030655">
    <property type="term" value="P:beta-lactam antibiotic catabolic process"/>
    <property type="evidence" value="ECO:0007669"/>
    <property type="project" value="InterPro"/>
</dbReference>
<gene>
    <name evidence="1" type="ORF">SAMN05444374_11579</name>
</gene>
<reference evidence="1 2" key="1">
    <citation type="submission" date="2016-10" db="EMBL/GenBank/DDBJ databases">
        <authorList>
            <person name="de Groot N.N."/>
        </authorList>
    </citation>
    <scope>NUCLEOTIDE SEQUENCE [LARGE SCALE GENOMIC DNA]</scope>
    <source>
        <strain evidence="1 2">DSM 44908</strain>
    </source>
</reference>
<proteinExistence type="predicted"/>
<dbReference type="Gene3D" id="3.40.710.10">
    <property type="entry name" value="DD-peptidase/beta-lactamase superfamily"/>
    <property type="match status" value="1"/>
</dbReference>
<dbReference type="GeneID" id="85487239"/>
<dbReference type="OrthoDB" id="4981298at2"/>
<dbReference type="InterPro" id="IPR012338">
    <property type="entry name" value="Beta-lactam/transpept-like"/>
</dbReference>